<feature type="compositionally biased region" description="Basic and acidic residues" evidence="1">
    <location>
        <begin position="140"/>
        <end position="156"/>
    </location>
</feature>
<reference evidence="2" key="1">
    <citation type="journal article" date="2021" name="Cell">
        <title>Tracing the genetic footprints of vertebrate landing in non-teleost ray-finned fishes.</title>
        <authorList>
            <person name="Bi X."/>
            <person name="Wang K."/>
            <person name="Yang L."/>
            <person name="Pan H."/>
            <person name="Jiang H."/>
            <person name="Wei Q."/>
            <person name="Fang M."/>
            <person name="Yu H."/>
            <person name="Zhu C."/>
            <person name="Cai Y."/>
            <person name="He Y."/>
            <person name="Gan X."/>
            <person name="Zeng H."/>
            <person name="Yu D."/>
            <person name="Zhu Y."/>
            <person name="Jiang H."/>
            <person name="Qiu Q."/>
            <person name="Yang H."/>
            <person name="Zhang Y.E."/>
            <person name="Wang W."/>
            <person name="Zhu M."/>
            <person name="He S."/>
            <person name="Zhang G."/>
        </authorList>
    </citation>
    <scope>NUCLEOTIDE SEQUENCE</scope>
    <source>
        <strain evidence="2">Pddl_001</strain>
    </source>
</reference>
<organism evidence="2 3">
    <name type="scientific">Polyodon spathula</name>
    <name type="common">North American paddlefish</name>
    <name type="synonym">Squalus spathula</name>
    <dbReference type="NCBI Taxonomy" id="7913"/>
    <lineage>
        <taxon>Eukaryota</taxon>
        <taxon>Metazoa</taxon>
        <taxon>Chordata</taxon>
        <taxon>Craniata</taxon>
        <taxon>Vertebrata</taxon>
        <taxon>Euteleostomi</taxon>
        <taxon>Actinopterygii</taxon>
        <taxon>Chondrostei</taxon>
        <taxon>Acipenseriformes</taxon>
        <taxon>Polyodontidae</taxon>
        <taxon>Polyodon</taxon>
    </lineage>
</organism>
<evidence type="ECO:0000313" key="2">
    <source>
        <dbReference type="EMBL" id="MBN3281401.1"/>
    </source>
</evidence>
<feature type="non-terminal residue" evidence="2">
    <location>
        <position position="288"/>
    </location>
</feature>
<evidence type="ECO:0000313" key="3">
    <source>
        <dbReference type="Proteomes" id="UP001166093"/>
    </source>
</evidence>
<protein>
    <submittedName>
        <fullName evidence="2">ZFAT protein</fullName>
    </submittedName>
</protein>
<evidence type="ECO:0000256" key="1">
    <source>
        <dbReference type="SAM" id="MobiDB-lite"/>
    </source>
</evidence>
<proteinExistence type="predicted"/>
<feature type="region of interest" description="Disordered" evidence="1">
    <location>
        <begin position="138"/>
        <end position="161"/>
    </location>
</feature>
<feature type="non-terminal residue" evidence="2">
    <location>
        <position position="1"/>
    </location>
</feature>
<keyword evidence="3" id="KW-1185">Reference proteome</keyword>
<sequence length="288" mass="31811">MLHCQLWTGVPRGQRTIGRAPLGWEGLRSARVSLAHRTPATPVDWPRACGPAYAVSIFMCKACNLFSPSRTELLTHVSEQHTVESLCPDDIIVALRPLSTTGQSEKSGAECVLKRKRGRPKGSTKKYCVEEELVDASASQREEAKPEKEQEKKGPESGDPSGVLECRKCSRRFCNTRQLKKHICIMGLKEEVEEEDENDPGIKSASDGKYEDRGRPPKRSRIQSTEKASVSKDCEQPSGAKKPIISMVLTAHEAVPGMSLQQSTIAGNKTCLGIHCISKRYFCVDNVF</sequence>
<feature type="compositionally biased region" description="Basic and acidic residues" evidence="1">
    <location>
        <begin position="206"/>
        <end position="215"/>
    </location>
</feature>
<name>A0ABS2Y408_POLSP</name>
<comment type="caution">
    <text evidence="2">The sequence shown here is derived from an EMBL/GenBank/DDBJ whole genome shotgun (WGS) entry which is preliminary data.</text>
</comment>
<feature type="region of interest" description="Disordered" evidence="1">
    <location>
        <begin position="194"/>
        <end position="238"/>
    </location>
</feature>
<accession>A0ABS2Y408</accession>
<gene>
    <name evidence="2" type="primary">Zfat</name>
    <name evidence="2" type="ORF">GTO93_0004661</name>
</gene>
<dbReference type="Proteomes" id="UP001166093">
    <property type="component" value="Unassembled WGS sequence"/>
</dbReference>
<dbReference type="EMBL" id="JAAWVQ010108448">
    <property type="protein sequence ID" value="MBN3281401.1"/>
    <property type="molecule type" value="Genomic_DNA"/>
</dbReference>